<keyword evidence="1" id="KW-0175">Coiled coil</keyword>
<keyword evidence="3" id="KW-0131">Cell cycle</keyword>
<sequence>MEKKRKKKKLKLRHIIICFLFGYLGLIFWNQRTLMKRLETKKQAIETEVKTLEMEIEGLNKEIEDSDSLQFVEKVARDELGMVKPREIIYIDKNKKKNPFLGTLKKHN</sequence>
<evidence type="ECO:0000313" key="4">
    <source>
        <dbReference type="Proteomes" id="UP000184114"/>
    </source>
</evidence>
<evidence type="ECO:0000313" key="3">
    <source>
        <dbReference type="EMBL" id="SHE58356.1"/>
    </source>
</evidence>
<dbReference type="GeneID" id="90995999"/>
<keyword evidence="4" id="KW-1185">Reference proteome</keyword>
<evidence type="ECO:0000256" key="2">
    <source>
        <dbReference type="SAM" id="Phobius"/>
    </source>
</evidence>
<keyword evidence="2" id="KW-1133">Transmembrane helix</keyword>
<feature type="coiled-coil region" evidence="1">
    <location>
        <begin position="35"/>
        <end position="69"/>
    </location>
</feature>
<evidence type="ECO:0000256" key="1">
    <source>
        <dbReference type="SAM" id="Coils"/>
    </source>
</evidence>
<organism evidence="3 4">
    <name type="scientific">Tissierella praeacuta DSM 18095</name>
    <dbReference type="NCBI Taxonomy" id="1123404"/>
    <lineage>
        <taxon>Bacteria</taxon>
        <taxon>Bacillati</taxon>
        <taxon>Bacillota</taxon>
        <taxon>Tissierellia</taxon>
        <taxon>Tissierellales</taxon>
        <taxon>Tissierellaceae</taxon>
        <taxon>Tissierella</taxon>
    </lineage>
</organism>
<accession>A0A1M4UNR2</accession>
<dbReference type="GO" id="GO:0051301">
    <property type="term" value="P:cell division"/>
    <property type="evidence" value="ECO:0007669"/>
    <property type="project" value="UniProtKB-KW"/>
</dbReference>
<feature type="transmembrane region" description="Helical" evidence="2">
    <location>
        <begin position="12"/>
        <end position="29"/>
    </location>
</feature>
<gene>
    <name evidence="3" type="ORF">SAMN02745784_01189</name>
</gene>
<keyword evidence="3" id="KW-0132">Cell division</keyword>
<dbReference type="STRING" id="1123404.SAMN02745784_01189"/>
<reference evidence="4" key="1">
    <citation type="submission" date="2016-11" db="EMBL/GenBank/DDBJ databases">
        <authorList>
            <person name="Varghese N."/>
            <person name="Submissions S."/>
        </authorList>
    </citation>
    <scope>NUCLEOTIDE SEQUENCE [LARGE SCALE GENOMIC DNA]</scope>
    <source>
        <strain evidence="4">DSM 18095</strain>
    </source>
</reference>
<dbReference type="EMBL" id="FQTY01000003">
    <property type="protein sequence ID" value="SHE58356.1"/>
    <property type="molecule type" value="Genomic_DNA"/>
</dbReference>
<dbReference type="RefSeq" id="WP_072974241.1">
    <property type="nucleotide sequence ID" value="NZ_FQTY01000003.1"/>
</dbReference>
<protein>
    <submittedName>
        <fullName evidence="3">Cell division protein FtsB</fullName>
    </submittedName>
</protein>
<dbReference type="Proteomes" id="UP000184114">
    <property type="component" value="Unassembled WGS sequence"/>
</dbReference>
<dbReference type="InterPro" id="IPR007060">
    <property type="entry name" value="FtsL/DivIC"/>
</dbReference>
<keyword evidence="2" id="KW-0812">Transmembrane</keyword>
<dbReference type="Pfam" id="PF04977">
    <property type="entry name" value="DivIC"/>
    <property type="match status" value="1"/>
</dbReference>
<name>A0A1M4UNR2_9FIRM</name>
<proteinExistence type="predicted"/>
<keyword evidence="2" id="KW-0472">Membrane</keyword>
<dbReference type="AlphaFoldDB" id="A0A1M4UNR2"/>